<dbReference type="PROSITE" id="PS50977">
    <property type="entry name" value="HTH_TETR_2"/>
    <property type="match status" value="1"/>
</dbReference>
<dbReference type="RefSeq" id="WP_330092062.1">
    <property type="nucleotide sequence ID" value="NZ_JAUZMY010000011.1"/>
</dbReference>
<name>A0ABU7K7Q7_9ACTN</name>
<feature type="DNA-binding region" description="H-T-H motif" evidence="4">
    <location>
        <begin position="22"/>
        <end position="41"/>
    </location>
</feature>
<dbReference type="Gene3D" id="1.10.357.10">
    <property type="entry name" value="Tetracycline Repressor, domain 2"/>
    <property type="match status" value="1"/>
</dbReference>
<dbReference type="PANTHER" id="PTHR30055">
    <property type="entry name" value="HTH-TYPE TRANSCRIPTIONAL REGULATOR RUTR"/>
    <property type="match status" value="1"/>
</dbReference>
<evidence type="ECO:0000256" key="4">
    <source>
        <dbReference type="PROSITE-ProRule" id="PRU00335"/>
    </source>
</evidence>
<gene>
    <name evidence="6" type="ORF">Q8791_13630</name>
</gene>
<dbReference type="Gene3D" id="1.10.10.60">
    <property type="entry name" value="Homeodomain-like"/>
    <property type="match status" value="1"/>
</dbReference>
<proteinExistence type="predicted"/>
<keyword evidence="7" id="KW-1185">Reference proteome</keyword>
<evidence type="ECO:0000259" key="5">
    <source>
        <dbReference type="PROSITE" id="PS50977"/>
    </source>
</evidence>
<organism evidence="6 7">
    <name type="scientific">Nocardiopsis codii</name>
    <dbReference type="NCBI Taxonomy" id="3065942"/>
    <lineage>
        <taxon>Bacteria</taxon>
        <taxon>Bacillati</taxon>
        <taxon>Actinomycetota</taxon>
        <taxon>Actinomycetes</taxon>
        <taxon>Streptosporangiales</taxon>
        <taxon>Nocardiopsidaceae</taxon>
        <taxon>Nocardiopsis</taxon>
    </lineage>
</organism>
<evidence type="ECO:0000313" key="7">
    <source>
        <dbReference type="Proteomes" id="UP001356095"/>
    </source>
</evidence>
<dbReference type="Pfam" id="PF16859">
    <property type="entry name" value="TetR_C_11"/>
    <property type="match status" value="1"/>
</dbReference>
<dbReference type="PANTHER" id="PTHR30055:SF148">
    <property type="entry name" value="TETR-FAMILY TRANSCRIPTIONAL REGULATOR"/>
    <property type="match status" value="1"/>
</dbReference>
<protein>
    <submittedName>
        <fullName evidence="6">TetR/AcrR family transcriptional regulator</fullName>
    </submittedName>
</protein>
<accession>A0ABU7K7Q7</accession>
<evidence type="ECO:0000313" key="6">
    <source>
        <dbReference type="EMBL" id="MEE2038261.1"/>
    </source>
</evidence>
<keyword evidence="1" id="KW-0805">Transcription regulation</keyword>
<comment type="caution">
    <text evidence="6">The sequence shown here is derived from an EMBL/GenBank/DDBJ whole genome shotgun (WGS) entry which is preliminary data.</text>
</comment>
<evidence type="ECO:0000256" key="2">
    <source>
        <dbReference type="ARBA" id="ARBA00023125"/>
    </source>
</evidence>
<dbReference type="Proteomes" id="UP001356095">
    <property type="component" value="Unassembled WGS sequence"/>
</dbReference>
<evidence type="ECO:0000256" key="3">
    <source>
        <dbReference type="ARBA" id="ARBA00023163"/>
    </source>
</evidence>
<dbReference type="SUPFAM" id="SSF46689">
    <property type="entry name" value="Homeodomain-like"/>
    <property type="match status" value="1"/>
</dbReference>
<dbReference type="InterPro" id="IPR001647">
    <property type="entry name" value="HTH_TetR"/>
</dbReference>
<dbReference type="EMBL" id="JAUZMY010000011">
    <property type="protein sequence ID" value="MEE2038261.1"/>
    <property type="molecule type" value="Genomic_DNA"/>
</dbReference>
<keyword evidence="2 4" id="KW-0238">DNA-binding</keyword>
<dbReference type="InterPro" id="IPR036271">
    <property type="entry name" value="Tet_transcr_reg_TetR-rel_C_sf"/>
</dbReference>
<dbReference type="SUPFAM" id="SSF48498">
    <property type="entry name" value="Tetracyclin repressor-like, C-terminal domain"/>
    <property type="match status" value="1"/>
</dbReference>
<feature type="domain" description="HTH tetR-type" evidence="5">
    <location>
        <begin position="1"/>
        <end position="59"/>
    </location>
</feature>
<dbReference type="InterPro" id="IPR050109">
    <property type="entry name" value="HTH-type_TetR-like_transc_reg"/>
</dbReference>
<evidence type="ECO:0000256" key="1">
    <source>
        <dbReference type="ARBA" id="ARBA00023015"/>
    </source>
</evidence>
<dbReference type="InterPro" id="IPR009057">
    <property type="entry name" value="Homeodomain-like_sf"/>
</dbReference>
<reference evidence="6 7" key="1">
    <citation type="submission" date="2023-08" db="EMBL/GenBank/DDBJ databases">
        <authorList>
            <person name="Girao M."/>
            <person name="Carvalho M.F."/>
        </authorList>
    </citation>
    <scope>NUCLEOTIDE SEQUENCE [LARGE SCALE GENOMIC DNA]</scope>
    <source>
        <strain evidence="6 7">CT-R113</strain>
    </source>
</reference>
<dbReference type="InterPro" id="IPR011075">
    <property type="entry name" value="TetR_C"/>
</dbReference>
<dbReference type="Pfam" id="PF00440">
    <property type="entry name" value="TetR_N"/>
    <property type="match status" value="1"/>
</dbReference>
<keyword evidence="3" id="KW-0804">Transcription</keyword>
<sequence length="196" mass="21776">MVDAIHEAVIVEAAEVGVARLSMEGVARRAGTAKTSLYRRWPTPGDILIDAMYHTFPQERPTPEADDLRGDLIRALQLLRGVMADGSLGQAMFAVVAEAQHHPDLYKRFMEEVFDARGGRFTRTVLTHYAERGRIDPARVTPLTVDIGEALMIKYGMDHQSFPDEEYVVQIVDQVILPALGQDPRDRSPAGAEPPR</sequence>